<accession>A0A3E0DPG6</accession>
<keyword evidence="2" id="KW-1185">Reference proteome</keyword>
<dbReference type="Gene3D" id="3.40.50.720">
    <property type="entry name" value="NAD(P)-binding Rossmann-like Domain"/>
    <property type="match status" value="1"/>
</dbReference>
<comment type="caution">
    <text evidence="1">The sequence shown here is derived from an EMBL/GenBank/DDBJ whole genome shotgun (WGS) entry which is preliminary data.</text>
</comment>
<evidence type="ECO:0000313" key="1">
    <source>
        <dbReference type="EMBL" id="REG84142.1"/>
    </source>
</evidence>
<protein>
    <submittedName>
        <fullName evidence="1">Uncharacterized protein</fullName>
    </submittedName>
</protein>
<dbReference type="EMBL" id="QUNG01000004">
    <property type="protein sequence ID" value="REG84142.1"/>
    <property type="molecule type" value="Genomic_DNA"/>
</dbReference>
<dbReference type="AlphaFoldDB" id="A0A3E0DPG6"/>
<dbReference type="InterPro" id="IPR029063">
    <property type="entry name" value="SAM-dependent_MTases_sf"/>
</dbReference>
<sequence>MKSIKRWVTDLMQHQHTRHRIILIGIDYPSFSFSKYLQEEAKDIQIMAFIDEEPWTNKTQLHGVTVYYPSDLMTLIDKHQVELVVTIEGQLPELSAPLKDKVITSNAQLVALSDHTSNEQQLAILRQALAQHTH</sequence>
<dbReference type="OrthoDB" id="6089189at2"/>
<dbReference type="Proteomes" id="UP000256542">
    <property type="component" value="Unassembled WGS sequence"/>
</dbReference>
<dbReference type="SUPFAM" id="SSF53335">
    <property type="entry name" value="S-adenosyl-L-methionine-dependent methyltransferases"/>
    <property type="match status" value="1"/>
</dbReference>
<reference evidence="1 2" key="1">
    <citation type="submission" date="2018-08" db="EMBL/GenBank/DDBJ databases">
        <title>Genomic Encyclopedia of Type Strains, Phase III (KMG-III): the genomes of soil and plant-associated and newly described type strains.</title>
        <authorList>
            <person name="Whitman W."/>
        </authorList>
    </citation>
    <scope>NUCLEOTIDE SEQUENCE [LARGE SCALE GENOMIC DNA]</scope>
    <source>
        <strain evidence="1 2">CECT 7375</strain>
    </source>
</reference>
<evidence type="ECO:0000313" key="2">
    <source>
        <dbReference type="Proteomes" id="UP000256542"/>
    </source>
</evidence>
<organism evidence="1 2">
    <name type="scientific">Marinomonas pollencensis</name>
    <dbReference type="NCBI Taxonomy" id="491954"/>
    <lineage>
        <taxon>Bacteria</taxon>
        <taxon>Pseudomonadati</taxon>
        <taxon>Pseudomonadota</taxon>
        <taxon>Gammaproteobacteria</taxon>
        <taxon>Oceanospirillales</taxon>
        <taxon>Oceanospirillaceae</taxon>
        <taxon>Marinomonas</taxon>
    </lineage>
</organism>
<proteinExistence type="predicted"/>
<dbReference type="RefSeq" id="WP_115897049.1">
    <property type="nucleotide sequence ID" value="NZ_QUNG01000004.1"/>
</dbReference>
<gene>
    <name evidence="1" type="ORF">DFP81_10421</name>
</gene>
<name>A0A3E0DPG6_9GAMM</name>